<feature type="chain" id="PRO_5045182672" evidence="2">
    <location>
        <begin position="20"/>
        <end position="150"/>
    </location>
</feature>
<dbReference type="Pfam" id="PF13778">
    <property type="entry name" value="DUF4174"/>
    <property type="match status" value="1"/>
</dbReference>
<organism evidence="4 5">
    <name type="scientific">Lacimonas salitolerans</name>
    <dbReference type="NCBI Taxonomy" id="1323750"/>
    <lineage>
        <taxon>Bacteria</taxon>
        <taxon>Pseudomonadati</taxon>
        <taxon>Pseudomonadota</taxon>
        <taxon>Alphaproteobacteria</taxon>
        <taxon>Rhodobacterales</taxon>
        <taxon>Paracoccaceae</taxon>
        <taxon>Lacimonas</taxon>
    </lineage>
</organism>
<dbReference type="RefSeq" id="WP_379912933.1">
    <property type="nucleotide sequence ID" value="NZ_JBHUDD010000027.1"/>
</dbReference>
<sequence>MKHVLAFAIALLFAMPSMAQETDDTPPELPIVDAEGVELSQFLWVSRPVIVFADSPNDPQFVEQMRLLADDPGALLRRDVVVLVDTNPAARSPLRQELFPRGFSLVLISKDGSARIRKPLPWDTREISRWIDKLPTRQQEIRQMNSDDRG</sequence>
<accession>A0ABW4ECR6</accession>
<reference evidence="5" key="1">
    <citation type="journal article" date="2019" name="Int. J. Syst. Evol. Microbiol.">
        <title>The Global Catalogue of Microorganisms (GCM) 10K type strain sequencing project: providing services to taxonomists for standard genome sequencing and annotation.</title>
        <authorList>
            <consortium name="The Broad Institute Genomics Platform"/>
            <consortium name="The Broad Institute Genome Sequencing Center for Infectious Disease"/>
            <person name="Wu L."/>
            <person name="Ma J."/>
        </authorList>
    </citation>
    <scope>NUCLEOTIDE SEQUENCE [LARGE SCALE GENOMIC DNA]</scope>
    <source>
        <strain evidence="5">CGMCC 1.12477</strain>
    </source>
</reference>
<gene>
    <name evidence="4" type="ORF">ACFTOW_03040</name>
</gene>
<dbReference type="InterPro" id="IPR025232">
    <property type="entry name" value="DUF4174"/>
</dbReference>
<dbReference type="Proteomes" id="UP001597186">
    <property type="component" value="Unassembled WGS sequence"/>
</dbReference>
<feature type="signal peptide" evidence="2">
    <location>
        <begin position="1"/>
        <end position="19"/>
    </location>
</feature>
<keyword evidence="1 2" id="KW-0732">Signal</keyword>
<keyword evidence="5" id="KW-1185">Reference proteome</keyword>
<feature type="domain" description="DUF4174" evidence="3">
    <location>
        <begin position="39"/>
        <end position="140"/>
    </location>
</feature>
<evidence type="ECO:0000256" key="2">
    <source>
        <dbReference type="SAM" id="SignalP"/>
    </source>
</evidence>
<name>A0ABW4ECR6_9RHOB</name>
<dbReference type="EMBL" id="JBHUDD010000027">
    <property type="protein sequence ID" value="MFD1508376.1"/>
    <property type="molecule type" value="Genomic_DNA"/>
</dbReference>
<proteinExistence type="predicted"/>
<comment type="caution">
    <text evidence="4">The sequence shown here is derived from an EMBL/GenBank/DDBJ whole genome shotgun (WGS) entry which is preliminary data.</text>
</comment>
<evidence type="ECO:0000259" key="3">
    <source>
        <dbReference type="Pfam" id="PF13778"/>
    </source>
</evidence>
<evidence type="ECO:0000256" key="1">
    <source>
        <dbReference type="ARBA" id="ARBA00022729"/>
    </source>
</evidence>
<evidence type="ECO:0000313" key="5">
    <source>
        <dbReference type="Proteomes" id="UP001597186"/>
    </source>
</evidence>
<evidence type="ECO:0000313" key="4">
    <source>
        <dbReference type="EMBL" id="MFD1508376.1"/>
    </source>
</evidence>
<protein>
    <submittedName>
        <fullName evidence="4">DUF4174 domain-containing protein</fullName>
    </submittedName>
</protein>